<dbReference type="InterPro" id="IPR051986">
    <property type="entry name" value="Innate_Immune_Apopt_Reg"/>
</dbReference>
<proteinExistence type="predicted"/>
<dbReference type="Pfam" id="PF23580">
    <property type="entry name" value="Znf_XAF1_N"/>
    <property type="match status" value="1"/>
</dbReference>
<dbReference type="Pfam" id="PF18608">
    <property type="entry name" value="XAF1_C"/>
    <property type="match status" value="1"/>
</dbReference>
<keyword evidence="2" id="KW-0863">Zinc-finger</keyword>
<dbReference type="AlphaFoldDB" id="A0A091CQG1"/>
<keyword evidence="3" id="KW-0862">Zinc</keyword>
<dbReference type="eggNOG" id="ENOG502QQRU">
    <property type="taxonomic scope" value="Eukaryota"/>
</dbReference>
<dbReference type="GO" id="GO:0008270">
    <property type="term" value="F:zinc ion binding"/>
    <property type="evidence" value="ECO:0007669"/>
    <property type="project" value="UniProtKB-KW"/>
</dbReference>
<evidence type="ECO:0000259" key="5">
    <source>
        <dbReference type="Pfam" id="PF18608"/>
    </source>
</evidence>
<feature type="compositionally biased region" description="Polar residues" evidence="4">
    <location>
        <begin position="211"/>
        <end position="225"/>
    </location>
</feature>
<dbReference type="InterPro" id="IPR013083">
    <property type="entry name" value="Znf_RING/FYVE/PHD"/>
</dbReference>
<name>A0A091CQG1_FUKDA</name>
<feature type="domain" description="XIAP-associated factor 1 C-terminal" evidence="5">
    <location>
        <begin position="218"/>
        <end position="272"/>
    </location>
</feature>
<dbReference type="Gene3D" id="3.30.40.10">
    <property type="entry name" value="Zinc/RING finger domain, C3HC4 (zinc finger)"/>
    <property type="match status" value="1"/>
</dbReference>
<dbReference type="Pfam" id="PF21366">
    <property type="entry name" value="TRAFD1-XIAF1_ZnF"/>
    <property type="match status" value="1"/>
</dbReference>
<dbReference type="InterPro" id="IPR041386">
    <property type="entry name" value="XAF1_C"/>
</dbReference>
<dbReference type="OrthoDB" id="422728at2759"/>
<dbReference type="Proteomes" id="UP000028990">
    <property type="component" value="Unassembled WGS sequence"/>
</dbReference>
<dbReference type="GO" id="GO:0005739">
    <property type="term" value="C:mitochondrion"/>
    <property type="evidence" value="ECO:0007669"/>
    <property type="project" value="TreeGrafter"/>
</dbReference>
<dbReference type="InterPro" id="IPR031220">
    <property type="entry name" value="XAF1_C_sf"/>
</dbReference>
<dbReference type="InterPro" id="IPR049439">
    <property type="entry name" value="TRAFD1-XIAF1_Znf"/>
</dbReference>
<feature type="region of interest" description="Disordered" evidence="4">
    <location>
        <begin position="171"/>
        <end position="228"/>
    </location>
</feature>
<evidence type="ECO:0000313" key="7">
    <source>
        <dbReference type="EMBL" id="KFO20352.1"/>
    </source>
</evidence>
<evidence type="ECO:0000256" key="4">
    <source>
        <dbReference type="SAM" id="MobiDB-lite"/>
    </source>
</evidence>
<keyword evidence="8" id="KW-1185">Reference proteome</keyword>
<gene>
    <name evidence="7" type="ORF">H920_18244</name>
</gene>
<evidence type="ECO:0000256" key="3">
    <source>
        <dbReference type="ARBA" id="ARBA00022833"/>
    </source>
</evidence>
<evidence type="ECO:0000256" key="2">
    <source>
        <dbReference type="ARBA" id="ARBA00022771"/>
    </source>
</evidence>
<reference evidence="7 8" key="1">
    <citation type="submission" date="2013-11" db="EMBL/GenBank/DDBJ databases">
        <title>The Damaraland mole rat (Fukomys damarensis) genome and evolution of African mole rats.</title>
        <authorList>
            <person name="Gladyshev V.N."/>
            <person name="Fang X."/>
        </authorList>
    </citation>
    <scope>NUCLEOTIDE SEQUENCE [LARGE SCALE GENOMIC DNA]</scope>
    <source>
        <tissue evidence="7">Liver</tissue>
    </source>
</reference>
<protein>
    <submittedName>
        <fullName evidence="7">XIAP-associated factor 1</fullName>
    </submittedName>
</protein>
<dbReference type="EMBL" id="KN124788">
    <property type="protein sequence ID" value="KFO20352.1"/>
    <property type="molecule type" value="Genomic_DNA"/>
</dbReference>
<keyword evidence="1" id="KW-0479">Metal-binding</keyword>
<sequence length="272" mass="30874">MEGDFQVCGNCRRSVPSAHFTIHEAHCLRFLVFCAKCKEPVPVVKMREHCEQRHAQTKECQGHSVKFKFCDLTVHFSKLETHESHCDSQTEHCPHCGKLLLLWQLAQHKDVCQHQPALLREGKGSERKIYCNYCNKMIIGSMRSHYVDDCSAASAPLKNLLRSFPSWAGRNQTPTAETDVRPKTKNINSYPLPSERSTKQAPREKSRATDLPSNSDLKSRTASPTENEEAAYDILRRCSQCGILLPLPTLMQHQVKCKWLASSKGEQVRKAS</sequence>
<evidence type="ECO:0000256" key="1">
    <source>
        <dbReference type="ARBA" id="ARBA00022723"/>
    </source>
</evidence>
<organism evidence="7 8">
    <name type="scientific">Fukomys damarensis</name>
    <name type="common">Damaraland mole rat</name>
    <name type="synonym">Cryptomys damarensis</name>
    <dbReference type="NCBI Taxonomy" id="885580"/>
    <lineage>
        <taxon>Eukaryota</taxon>
        <taxon>Metazoa</taxon>
        <taxon>Chordata</taxon>
        <taxon>Craniata</taxon>
        <taxon>Vertebrata</taxon>
        <taxon>Euteleostomi</taxon>
        <taxon>Mammalia</taxon>
        <taxon>Eutheria</taxon>
        <taxon>Euarchontoglires</taxon>
        <taxon>Glires</taxon>
        <taxon>Rodentia</taxon>
        <taxon>Hystricomorpha</taxon>
        <taxon>Bathyergidae</taxon>
        <taxon>Fukomys</taxon>
    </lineage>
</organism>
<feature type="compositionally biased region" description="Basic and acidic residues" evidence="4">
    <location>
        <begin position="196"/>
        <end position="208"/>
    </location>
</feature>
<dbReference type="PANTHER" id="PTHR16295:SF17">
    <property type="entry name" value="XIAP-ASSOCIATED FACTOR 1"/>
    <property type="match status" value="1"/>
</dbReference>
<evidence type="ECO:0000313" key="8">
    <source>
        <dbReference type="Proteomes" id="UP000028990"/>
    </source>
</evidence>
<accession>A0A091CQG1</accession>
<dbReference type="Gene3D" id="6.10.250.1730">
    <property type="match status" value="1"/>
</dbReference>
<dbReference type="PANTHER" id="PTHR16295">
    <property type="entry name" value="TRAF-TYPE ZINC FINGER PROTEIN-RELATED"/>
    <property type="match status" value="1"/>
</dbReference>
<evidence type="ECO:0000259" key="6">
    <source>
        <dbReference type="Pfam" id="PF21366"/>
    </source>
</evidence>
<feature type="domain" description="TRAFD1/XAF1 zinc finger" evidence="6">
    <location>
        <begin position="71"/>
        <end position="112"/>
    </location>
</feature>
<dbReference type="GO" id="GO:0006915">
    <property type="term" value="P:apoptotic process"/>
    <property type="evidence" value="ECO:0007669"/>
    <property type="project" value="InterPro"/>
</dbReference>